<evidence type="ECO:0000256" key="2">
    <source>
        <dbReference type="ARBA" id="ARBA00023125"/>
    </source>
</evidence>
<dbReference type="InterPro" id="IPR011990">
    <property type="entry name" value="TPR-like_helical_dom_sf"/>
</dbReference>
<evidence type="ECO:0000259" key="5">
    <source>
        <dbReference type="PROSITE" id="PS01124"/>
    </source>
</evidence>
<keyword evidence="4" id="KW-0812">Transmembrane</keyword>
<dbReference type="PANTHER" id="PTHR43280:SF2">
    <property type="entry name" value="HTH-TYPE TRANSCRIPTIONAL REGULATOR EXSA"/>
    <property type="match status" value="1"/>
</dbReference>
<dbReference type="EMBL" id="FQYP01000004">
    <property type="protein sequence ID" value="SHI96781.1"/>
    <property type="molecule type" value="Genomic_DNA"/>
</dbReference>
<keyword evidence="4" id="KW-0472">Membrane</keyword>
<dbReference type="AlphaFoldDB" id="A0A1M6FGA4"/>
<feature type="transmembrane region" description="Helical" evidence="4">
    <location>
        <begin position="402"/>
        <end position="424"/>
    </location>
</feature>
<name>A0A1M6FGA4_9FLAO</name>
<keyword evidence="7" id="KW-1185">Reference proteome</keyword>
<organism evidence="6 7">
    <name type="scientific">Aquimarina spongiae</name>
    <dbReference type="NCBI Taxonomy" id="570521"/>
    <lineage>
        <taxon>Bacteria</taxon>
        <taxon>Pseudomonadati</taxon>
        <taxon>Bacteroidota</taxon>
        <taxon>Flavobacteriia</taxon>
        <taxon>Flavobacteriales</taxon>
        <taxon>Flavobacteriaceae</taxon>
        <taxon>Aquimarina</taxon>
    </lineage>
</organism>
<dbReference type="Pfam" id="PF12833">
    <property type="entry name" value="HTH_18"/>
    <property type="match status" value="1"/>
</dbReference>
<evidence type="ECO:0000256" key="3">
    <source>
        <dbReference type="ARBA" id="ARBA00023163"/>
    </source>
</evidence>
<dbReference type="GO" id="GO:0043565">
    <property type="term" value="F:sequence-specific DNA binding"/>
    <property type="evidence" value="ECO:0007669"/>
    <property type="project" value="InterPro"/>
</dbReference>
<evidence type="ECO:0000313" key="7">
    <source>
        <dbReference type="Proteomes" id="UP000184432"/>
    </source>
</evidence>
<dbReference type="InterPro" id="IPR009057">
    <property type="entry name" value="Homeodomain-like_sf"/>
</dbReference>
<keyword evidence="4" id="KW-1133">Transmembrane helix</keyword>
<dbReference type="STRING" id="570521.SAMN04488508_104273"/>
<dbReference type="SUPFAM" id="SSF46689">
    <property type="entry name" value="Homeodomain-like"/>
    <property type="match status" value="1"/>
</dbReference>
<dbReference type="Gene3D" id="1.25.40.10">
    <property type="entry name" value="Tetratricopeptide repeat domain"/>
    <property type="match status" value="1"/>
</dbReference>
<dbReference type="GO" id="GO:0003700">
    <property type="term" value="F:DNA-binding transcription factor activity"/>
    <property type="evidence" value="ECO:0007669"/>
    <property type="project" value="InterPro"/>
</dbReference>
<reference evidence="7" key="1">
    <citation type="submission" date="2016-11" db="EMBL/GenBank/DDBJ databases">
        <authorList>
            <person name="Varghese N."/>
            <person name="Submissions S."/>
        </authorList>
    </citation>
    <scope>NUCLEOTIDE SEQUENCE [LARGE SCALE GENOMIC DNA]</scope>
    <source>
        <strain evidence="7">DSM 22623</strain>
    </source>
</reference>
<protein>
    <submittedName>
        <fullName evidence="6">AraC-type DNA-binding protein</fullName>
    </submittedName>
</protein>
<accession>A0A1M6FGA4</accession>
<proteinExistence type="predicted"/>
<keyword evidence="3" id="KW-0804">Transcription</keyword>
<dbReference type="PANTHER" id="PTHR43280">
    <property type="entry name" value="ARAC-FAMILY TRANSCRIPTIONAL REGULATOR"/>
    <property type="match status" value="1"/>
</dbReference>
<evidence type="ECO:0000313" key="6">
    <source>
        <dbReference type="EMBL" id="SHI96781.1"/>
    </source>
</evidence>
<dbReference type="InterPro" id="IPR018060">
    <property type="entry name" value="HTH_AraC"/>
</dbReference>
<feature type="domain" description="HTH araC/xylS-type" evidence="5">
    <location>
        <begin position="467"/>
        <end position="571"/>
    </location>
</feature>
<evidence type="ECO:0000256" key="4">
    <source>
        <dbReference type="SAM" id="Phobius"/>
    </source>
</evidence>
<dbReference type="Gene3D" id="1.10.10.60">
    <property type="entry name" value="Homeodomain-like"/>
    <property type="match status" value="2"/>
</dbReference>
<gene>
    <name evidence="6" type="ORF">SAMN04488508_104273</name>
</gene>
<dbReference type="SUPFAM" id="SSF48452">
    <property type="entry name" value="TPR-like"/>
    <property type="match status" value="1"/>
</dbReference>
<sequence>MLLKIKEAYSVVISFYPKVILAFLFLSIQSLISQEKEFEIPDSLKGLDYKELYRTYIKTWPDTLTSTVYLNSYLKKAVGENNKIEMAKAYCLLSYYAKEESEKLKLLDRSILLSAGSGDKTYPIEAYSFKGGYFLKKGDIVAALDNYLKILPIAEQVQNQEYLYITRHNIARIKTEIGKHDEALPLFRENFIRNSTRKNIDTTRYLKSSIALAESYRYNNELDSASITNEKALEKLQNSEYHYHRFYGKIMINKGITDFFKRNYKASEKSMLEGISMLDQQNAENKKLYILGSFYLGKLKRLQKDLNEAKKQFLVVDSVFQKEKKAPLEVRESYEFLINFFKDKNQKEMQLDYINKLISFDSITNSEASFVSSRLFKEFDTPILLKEKEKLIDELKGTNKNLYLLVAFLAILTLIVTVFFYKLYRKKKEYQLKFEQLITKNNTTPTLEKTEKADIGVPEEIILDILKKLEAFEKKQLFLKKNISITSLAKDNKTNTKYLSKIINHYKEKNFANYINDLRIAYAVDRLKTDKVLKNYTIQGIAEEMGFNTAESFSSAFKKTTGIKTSYFIKKLHELDTQEH</sequence>
<dbReference type="PROSITE" id="PS01124">
    <property type="entry name" value="HTH_ARAC_FAMILY_2"/>
    <property type="match status" value="1"/>
</dbReference>
<dbReference type="SMART" id="SM00342">
    <property type="entry name" value="HTH_ARAC"/>
    <property type="match status" value="1"/>
</dbReference>
<keyword evidence="2 6" id="KW-0238">DNA-binding</keyword>
<dbReference type="Proteomes" id="UP000184432">
    <property type="component" value="Unassembled WGS sequence"/>
</dbReference>
<evidence type="ECO:0000256" key="1">
    <source>
        <dbReference type="ARBA" id="ARBA00023015"/>
    </source>
</evidence>
<keyword evidence="1" id="KW-0805">Transcription regulation</keyword>